<protein>
    <submittedName>
        <fullName evidence="2">LicD family protein</fullName>
    </submittedName>
</protein>
<evidence type="ECO:0000313" key="2">
    <source>
        <dbReference type="EMBL" id="BCB22857.1"/>
    </source>
</evidence>
<accession>A0A6S6I2T6</accession>
<dbReference type="EMBL" id="LC528618">
    <property type="protein sequence ID" value="BCB22857.1"/>
    <property type="molecule type" value="Genomic_DNA"/>
</dbReference>
<organism evidence="2">
    <name type="scientific">Erysipelothrix tonsillarum</name>
    <dbReference type="NCBI Taxonomy" id="38402"/>
    <lineage>
        <taxon>Bacteria</taxon>
        <taxon>Bacillati</taxon>
        <taxon>Bacillota</taxon>
        <taxon>Erysipelotrichia</taxon>
        <taxon>Erysipelotrichales</taxon>
        <taxon>Erysipelotrichaceae</taxon>
        <taxon>Erysipelothrix</taxon>
    </lineage>
</organism>
<dbReference type="InterPro" id="IPR007074">
    <property type="entry name" value="LicD/FKTN/FKRP_NTP_transf"/>
</dbReference>
<reference evidence="2" key="1">
    <citation type="submission" date="2020-02" db="EMBL/GenBank/DDBJ databases">
        <title>Development of a multiplex PCR-based assay for rapid serotyping of Erysipelothrix species.</title>
        <authorList>
            <person name="Shimoji Y."/>
            <person name="Shiraiwa K."/>
            <person name="Tominaga H."/>
            <person name="Nishikawa S."/>
            <person name="Eguchi M."/>
            <person name="Hikono H."/>
            <person name="Ogawa Y."/>
        </authorList>
    </citation>
    <scope>NUCLEOTIDE SEQUENCE</scope>
    <source>
        <strain evidence="2">L136</strain>
    </source>
</reference>
<dbReference type="InterPro" id="IPR052942">
    <property type="entry name" value="LPS_cholinephosphotransferase"/>
</dbReference>
<dbReference type="PANTHER" id="PTHR43404">
    <property type="entry name" value="LIPOPOLYSACCHARIDE CHOLINEPHOSPHOTRANSFERASE LICD"/>
    <property type="match status" value="1"/>
</dbReference>
<dbReference type="GO" id="GO:0009100">
    <property type="term" value="P:glycoprotein metabolic process"/>
    <property type="evidence" value="ECO:0007669"/>
    <property type="project" value="UniProtKB-ARBA"/>
</dbReference>
<name>A0A6S6I2T6_9FIRM</name>
<dbReference type="PANTHER" id="PTHR43404:SF2">
    <property type="entry name" value="LIPOPOLYSACCHARIDE CHOLINEPHOSPHOTRANSFERASE LICD"/>
    <property type="match status" value="1"/>
</dbReference>
<dbReference type="Pfam" id="PF04991">
    <property type="entry name" value="LicD"/>
    <property type="match status" value="1"/>
</dbReference>
<sequence>MMNDIQKDSLEVLKYFHSVCVENDLKYSIAFGTLLGAVRHQGYIPWDDDVDVLMPYCDYLKFVEIETREKNSECNFFLQTSKTDKHYYNLYCKLRKSNGKKYVENSNSHIELHRGAWIDIFPVVPTNRNESDIEKDFFYIDNLIGDIDLMTIVKPSKGDSFGKKIVKYSIYLLNRVTYKFNPLLEKKLQKIEKRITEMHDKNAKEGVVYSTYLKGNYNEFSNFLIYMESFNNLELRKFEEMEVYCFSNYEDFLSKIYGDYMKIPDEKDRVTHNINEE</sequence>
<feature type="domain" description="LicD/FKTN/FKRP nucleotidyltransferase" evidence="1">
    <location>
        <begin position="20"/>
        <end position="258"/>
    </location>
</feature>
<evidence type="ECO:0000259" key="1">
    <source>
        <dbReference type="Pfam" id="PF04991"/>
    </source>
</evidence>
<proteinExistence type="predicted"/>
<dbReference type="AlphaFoldDB" id="A0A6S6I2T6"/>